<keyword evidence="2" id="KW-0808">Transferase</keyword>
<gene>
    <name evidence="2" type="ORF">FLL45_19245</name>
</gene>
<protein>
    <submittedName>
        <fullName evidence="2">GNAT family N-acetyltransferase</fullName>
    </submittedName>
</protein>
<dbReference type="Pfam" id="PF00583">
    <property type="entry name" value="Acetyltransf_1"/>
    <property type="match status" value="1"/>
</dbReference>
<organism evidence="2 3">
    <name type="scientific">Aliikangiella marina</name>
    <dbReference type="NCBI Taxonomy" id="1712262"/>
    <lineage>
        <taxon>Bacteria</taxon>
        <taxon>Pseudomonadati</taxon>
        <taxon>Pseudomonadota</taxon>
        <taxon>Gammaproteobacteria</taxon>
        <taxon>Oceanospirillales</taxon>
        <taxon>Pleioneaceae</taxon>
        <taxon>Aliikangiella</taxon>
    </lineage>
</organism>
<comment type="caution">
    <text evidence="2">The sequence shown here is derived from an EMBL/GenBank/DDBJ whole genome shotgun (WGS) entry which is preliminary data.</text>
</comment>
<evidence type="ECO:0000313" key="3">
    <source>
        <dbReference type="Proteomes" id="UP000317839"/>
    </source>
</evidence>
<dbReference type="PROSITE" id="PS51186">
    <property type="entry name" value="GNAT"/>
    <property type="match status" value="1"/>
</dbReference>
<evidence type="ECO:0000259" key="1">
    <source>
        <dbReference type="PROSITE" id="PS51186"/>
    </source>
</evidence>
<dbReference type="InterPro" id="IPR000182">
    <property type="entry name" value="GNAT_dom"/>
</dbReference>
<dbReference type="InterPro" id="IPR016181">
    <property type="entry name" value="Acyl_CoA_acyltransferase"/>
</dbReference>
<name>A0A545T5A9_9GAMM</name>
<dbReference type="Proteomes" id="UP000317839">
    <property type="component" value="Unassembled WGS sequence"/>
</dbReference>
<keyword evidence="3" id="KW-1185">Reference proteome</keyword>
<reference evidence="2 3" key="1">
    <citation type="submission" date="2019-06" db="EMBL/GenBank/DDBJ databases">
        <title>Draft genome of Aliikangiella marina GYP-15.</title>
        <authorList>
            <person name="Wang G."/>
        </authorList>
    </citation>
    <scope>NUCLEOTIDE SEQUENCE [LARGE SCALE GENOMIC DNA]</scope>
    <source>
        <strain evidence="2 3">GYP-15</strain>
    </source>
</reference>
<dbReference type="CDD" id="cd04301">
    <property type="entry name" value="NAT_SF"/>
    <property type="match status" value="1"/>
</dbReference>
<proteinExistence type="predicted"/>
<feature type="domain" description="N-acetyltransferase" evidence="1">
    <location>
        <begin position="3"/>
        <end position="151"/>
    </location>
</feature>
<dbReference type="Gene3D" id="3.40.630.30">
    <property type="match status" value="1"/>
</dbReference>
<sequence length="151" mass="16961">MDIRYRRATKNDLPRCIEIRGLTNDNALDKKYLASIGVTEDSWTPYVEDGTYIGHIAQTEGNIVGFCFGDTRSGEILVLAILAGFEGSGIGQHLLSLTGESLFERGHNELWLAAAAKPIIRAYGFYRRIGWRPTNKFDINGDEILKLKKQR</sequence>
<dbReference type="AlphaFoldDB" id="A0A545T5A9"/>
<dbReference type="SUPFAM" id="SSF55729">
    <property type="entry name" value="Acyl-CoA N-acyltransferases (Nat)"/>
    <property type="match status" value="1"/>
</dbReference>
<dbReference type="OrthoDB" id="7356080at2"/>
<accession>A0A545T5A9</accession>
<dbReference type="RefSeq" id="WP_142943682.1">
    <property type="nucleotide sequence ID" value="NZ_VIKR01000005.1"/>
</dbReference>
<dbReference type="GO" id="GO:0016747">
    <property type="term" value="F:acyltransferase activity, transferring groups other than amino-acyl groups"/>
    <property type="evidence" value="ECO:0007669"/>
    <property type="project" value="InterPro"/>
</dbReference>
<dbReference type="EMBL" id="VIKR01000005">
    <property type="protein sequence ID" value="TQV72352.1"/>
    <property type="molecule type" value="Genomic_DNA"/>
</dbReference>
<evidence type="ECO:0000313" key="2">
    <source>
        <dbReference type="EMBL" id="TQV72352.1"/>
    </source>
</evidence>